<proteinExistence type="predicted"/>
<dbReference type="GeneID" id="9228669"/>
<feature type="region of interest" description="Disordered" evidence="1">
    <location>
        <begin position="1"/>
        <end position="22"/>
    </location>
</feature>
<dbReference type="HOGENOM" id="CLU_2196324_0_0_1"/>
<dbReference type="EMBL" id="DS995701">
    <property type="protein sequence ID" value="EEQ28344.1"/>
    <property type="molecule type" value="Genomic_DNA"/>
</dbReference>
<evidence type="ECO:0000256" key="1">
    <source>
        <dbReference type="SAM" id="MobiDB-lite"/>
    </source>
</evidence>
<dbReference type="AlphaFoldDB" id="C5FEM0"/>
<dbReference type="VEuPathDB" id="FungiDB:MCYG_01232"/>
<protein>
    <submittedName>
        <fullName evidence="2">Uncharacterized protein</fullName>
    </submittedName>
</protein>
<evidence type="ECO:0000313" key="2">
    <source>
        <dbReference type="EMBL" id="EEQ28344.1"/>
    </source>
</evidence>
<dbReference type="RefSeq" id="XP_002851128.1">
    <property type="nucleotide sequence ID" value="XM_002851082.1"/>
</dbReference>
<reference evidence="3" key="1">
    <citation type="journal article" date="2012" name="MBio">
        <title>Comparative genome analysis of Trichophyton rubrum and related dermatophytes reveals candidate genes involved in infection.</title>
        <authorList>
            <person name="Martinez D.A."/>
            <person name="Oliver B.G."/>
            <person name="Graeser Y."/>
            <person name="Goldberg J.M."/>
            <person name="Li W."/>
            <person name="Martinez-Rossi N.M."/>
            <person name="Monod M."/>
            <person name="Shelest E."/>
            <person name="Barton R.C."/>
            <person name="Birch E."/>
            <person name="Brakhage A.A."/>
            <person name="Chen Z."/>
            <person name="Gurr S.J."/>
            <person name="Heiman D."/>
            <person name="Heitman J."/>
            <person name="Kosti I."/>
            <person name="Rossi A."/>
            <person name="Saif S."/>
            <person name="Samalova M."/>
            <person name="Saunders C.W."/>
            <person name="Shea T."/>
            <person name="Summerbell R.C."/>
            <person name="Xu J."/>
            <person name="Young S."/>
            <person name="Zeng Q."/>
            <person name="Birren B.W."/>
            <person name="Cuomo C.A."/>
            <person name="White T.C."/>
        </authorList>
    </citation>
    <scope>NUCLEOTIDE SEQUENCE [LARGE SCALE GENOMIC DNA]</scope>
    <source>
        <strain evidence="3">ATCC MYA-4605 / CBS 113480</strain>
    </source>
</reference>
<gene>
    <name evidence="2" type="ORF">MCYG_01232</name>
</gene>
<evidence type="ECO:0000313" key="3">
    <source>
        <dbReference type="Proteomes" id="UP000002035"/>
    </source>
</evidence>
<name>C5FEM0_ARTOC</name>
<keyword evidence="3" id="KW-1185">Reference proteome</keyword>
<sequence>MEEEQGNIKAHRQDVVARRRDRNPGMVDEVSCECVGEGLAREAPQTGPLGALAPPAHPNLSARKPENPCWAFSVNFFKAAKRLKASKEMDGRDRDRVTETEIYYTMSS</sequence>
<accession>C5FEM0</accession>
<organism evidence="2 3">
    <name type="scientific">Arthroderma otae (strain ATCC MYA-4605 / CBS 113480)</name>
    <name type="common">Microsporum canis</name>
    <dbReference type="NCBI Taxonomy" id="554155"/>
    <lineage>
        <taxon>Eukaryota</taxon>
        <taxon>Fungi</taxon>
        <taxon>Dikarya</taxon>
        <taxon>Ascomycota</taxon>
        <taxon>Pezizomycotina</taxon>
        <taxon>Eurotiomycetes</taxon>
        <taxon>Eurotiomycetidae</taxon>
        <taxon>Onygenales</taxon>
        <taxon>Arthrodermataceae</taxon>
        <taxon>Microsporum</taxon>
    </lineage>
</organism>
<dbReference type="Proteomes" id="UP000002035">
    <property type="component" value="Unassembled WGS sequence"/>
</dbReference>